<organism evidence="1">
    <name type="scientific">marine sediment metagenome</name>
    <dbReference type="NCBI Taxonomy" id="412755"/>
    <lineage>
        <taxon>unclassified sequences</taxon>
        <taxon>metagenomes</taxon>
        <taxon>ecological metagenomes</taxon>
    </lineage>
</organism>
<dbReference type="EMBL" id="BARS01045925">
    <property type="protein sequence ID" value="GAG38069.1"/>
    <property type="molecule type" value="Genomic_DNA"/>
</dbReference>
<feature type="non-terminal residue" evidence="1">
    <location>
        <position position="1"/>
    </location>
</feature>
<protein>
    <submittedName>
        <fullName evidence="1">Uncharacterized protein</fullName>
    </submittedName>
</protein>
<proteinExistence type="predicted"/>
<sequence>IPFENLTRALNTVKLTARLKPQIVQTSIYYPYPQTDLYEICRQKGFLTDKRLDSYFEADTVLNLPEFPQAQILFAYQNFENFVKLYRFAYKLPRPLSTIFEKLTDTLYLYPSIFRHLLTCYQPFKKIFKWVRRKK</sequence>
<comment type="caution">
    <text evidence="1">The sequence shown here is derived from an EMBL/GenBank/DDBJ whole genome shotgun (WGS) entry which is preliminary data.</text>
</comment>
<evidence type="ECO:0000313" key="1">
    <source>
        <dbReference type="EMBL" id="GAG38069.1"/>
    </source>
</evidence>
<dbReference type="AlphaFoldDB" id="X0X4C8"/>
<name>X0X4C8_9ZZZZ</name>
<reference evidence="1" key="1">
    <citation type="journal article" date="2014" name="Front. Microbiol.">
        <title>High frequency of phylogenetically diverse reductive dehalogenase-homologous genes in deep subseafloor sedimentary metagenomes.</title>
        <authorList>
            <person name="Kawai M."/>
            <person name="Futagami T."/>
            <person name="Toyoda A."/>
            <person name="Takaki Y."/>
            <person name="Nishi S."/>
            <person name="Hori S."/>
            <person name="Arai W."/>
            <person name="Tsubouchi T."/>
            <person name="Morono Y."/>
            <person name="Uchiyama I."/>
            <person name="Ito T."/>
            <person name="Fujiyama A."/>
            <person name="Inagaki F."/>
            <person name="Takami H."/>
        </authorList>
    </citation>
    <scope>NUCLEOTIDE SEQUENCE</scope>
    <source>
        <strain evidence="1">Expedition CK06-06</strain>
    </source>
</reference>
<gene>
    <name evidence="1" type="ORF">S01H1_69198</name>
</gene>
<accession>X0X4C8</accession>